<dbReference type="Gene3D" id="3.30.300.30">
    <property type="match status" value="1"/>
</dbReference>
<keyword evidence="5" id="KW-1185">Reference proteome</keyword>
<organism evidence="4 5">
    <name type="scientific">Streptomyces sedi</name>
    <dbReference type="NCBI Taxonomy" id="555059"/>
    <lineage>
        <taxon>Bacteria</taxon>
        <taxon>Bacillati</taxon>
        <taxon>Actinomycetota</taxon>
        <taxon>Actinomycetes</taxon>
        <taxon>Kitasatosporales</taxon>
        <taxon>Streptomycetaceae</taxon>
        <taxon>Streptomyces</taxon>
    </lineage>
</organism>
<dbReference type="InterPro" id="IPR020845">
    <property type="entry name" value="AMP-binding_CS"/>
</dbReference>
<dbReference type="GO" id="GO:0044550">
    <property type="term" value="P:secondary metabolite biosynthetic process"/>
    <property type="evidence" value="ECO:0007669"/>
    <property type="project" value="TreeGrafter"/>
</dbReference>
<dbReference type="InterPro" id="IPR045851">
    <property type="entry name" value="AMP-bd_C_sf"/>
</dbReference>
<dbReference type="PROSITE" id="PS00455">
    <property type="entry name" value="AMP_BINDING"/>
    <property type="match status" value="1"/>
</dbReference>
<accession>A0A5C4VES7</accession>
<evidence type="ECO:0000259" key="2">
    <source>
        <dbReference type="Pfam" id="PF00501"/>
    </source>
</evidence>
<dbReference type="InterPro" id="IPR042099">
    <property type="entry name" value="ANL_N_sf"/>
</dbReference>
<dbReference type="Pfam" id="PF00501">
    <property type="entry name" value="AMP-binding"/>
    <property type="match status" value="1"/>
</dbReference>
<reference evidence="4 5" key="1">
    <citation type="submission" date="2019-06" db="EMBL/GenBank/DDBJ databases">
        <title>Draft genome of Streptomyces sedi sp. JCM16909.</title>
        <authorList>
            <person name="Klykleung N."/>
            <person name="Tanasupawat S."/>
            <person name="Kudo T."/>
            <person name="Yuki M."/>
            <person name="Ohkuma M."/>
        </authorList>
    </citation>
    <scope>NUCLEOTIDE SEQUENCE [LARGE SCALE GENOMIC DNA]</scope>
    <source>
        <strain evidence="4 5">JCM 16909</strain>
    </source>
</reference>
<proteinExistence type="predicted"/>
<gene>
    <name evidence="4" type="ORF">FH715_00975</name>
</gene>
<evidence type="ECO:0000313" key="4">
    <source>
        <dbReference type="EMBL" id="TNM34298.1"/>
    </source>
</evidence>
<evidence type="ECO:0000256" key="1">
    <source>
        <dbReference type="ARBA" id="ARBA00022598"/>
    </source>
</evidence>
<feature type="domain" description="AMP-binding enzyme C-terminal" evidence="3">
    <location>
        <begin position="404"/>
        <end position="481"/>
    </location>
</feature>
<dbReference type="Pfam" id="PF13193">
    <property type="entry name" value="AMP-binding_C"/>
    <property type="match status" value="1"/>
</dbReference>
<dbReference type="EMBL" id="VDGT01000001">
    <property type="protein sequence ID" value="TNM34298.1"/>
    <property type="molecule type" value="Genomic_DNA"/>
</dbReference>
<dbReference type="SUPFAM" id="SSF56801">
    <property type="entry name" value="Acetyl-CoA synthetase-like"/>
    <property type="match status" value="1"/>
</dbReference>
<dbReference type="InterPro" id="IPR000873">
    <property type="entry name" value="AMP-dep_synth/lig_dom"/>
</dbReference>
<evidence type="ECO:0000313" key="5">
    <source>
        <dbReference type="Proteomes" id="UP000311713"/>
    </source>
</evidence>
<name>A0A5C4VES7_9ACTN</name>
<feature type="domain" description="AMP-dependent synthetase/ligase" evidence="2">
    <location>
        <begin position="18"/>
        <end position="350"/>
    </location>
</feature>
<dbReference type="InterPro" id="IPR025110">
    <property type="entry name" value="AMP-bd_C"/>
</dbReference>
<dbReference type="AlphaFoldDB" id="A0A5C4VES7"/>
<protein>
    <submittedName>
        <fullName evidence="4">AMP-binding protein</fullName>
    </submittedName>
</protein>
<evidence type="ECO:0000259" key="3">
    <source>
        <dbReference type="Pfam" id="PF13193"/>
    </source>
</evidence>
<dbReference type="Proteomes" id="UP000311713">
    <property type="component" value="Unassembled WGS sequence"/>
</dbReference>
<dbReference type="PANTHER" id="PTHR43352:SF1">
    <property type="entry name" value="ANTHRANILATE--COA LIGASE"/>
    <property type="match status" value="1"/>
</dbReference>
<comment type="caution">
    <text evidence="4">The sequence shown here is derived from an EMBL/GenBank/DDBJ whole genome shotgun (WGS) entry which is preliminary data.</text>
</comment>
<dbReference type="GO" id="GO:0016878">
    <property type="term" value="F:acid-thiol ligase activity"/>
    <property type="evidence" value="ECO:0007669"/>
    <property type="project" value="TreeGrafter"/>
</dbReference>
<keyword evidence="1" id="KW-0436">Ligase</keyword>
<dbReference type="RefSeq" id="WP_139640058.1">
    <property type="nucleotide sequence ID" value="NZ_BAAAZS010000014.1"/>
</dbReference>
<dbReference type="OrthoDB" id="9803968at2"/>
<dbReference type="PANTHER" id="PTHR43352">
    <property type="entry name" value="ACETYL-COA SYNTHETASE"/>
    <property type="match status" value="1"/>
</dbReference>
<sequence length="500" mass="53981">MESDTLLLATHLADRGGWGDTAAVVDERTGDVLRHRDVHARAQELAGTFVDHGIRSGDHVGLLIGDRPDWMPAFLGLHSVGAVPLVVNPDLDSRVRVRMLGVLPTRFVVSHRECGPHIERVATRPPHGEESRRSLDGAASSRYYLYSSGTTSVPKAVAHTVADLPYFHAAVGGADGLDLRADDTLVSLSQYYFTYGFNNQFVYPLFSGASVVVSPRRRSPEGFADTLHRYGATVAFSVPSALARLADHVEATAMERPEGLRALVSAGEPLPHSVAARLEDRWQVPVLNQIGSTEVGNAFCANGVARRAEGTTGPVCPNYRVELREAADLPPSVGPDGRKIGEVWVSGPTLPRTAVTVDGPLELLADGWWETKDYGYWADNGGLVVVGRTDDFLHVGGISLSAVEIETALRSRPEVVDCAVLAPLVDGVTTLSALVVLAPSVEDPEERFAELRAELRRHLDPFRVPKRWTPVAEIPRTGSGKIMRHQLGHALGAGEPGMDR</sequence>
<dbReference type="Gene3D" id="3.40.50.12780">
    <property type="entry name" value="N-terminal domain of ligase-like"/>
    <property type="match status" value="1"/>
</dbReference>